<dbReference type="InterPro" id="IPR000700">
    <property type="entry name" value="PAS-assoc_C"/>
</dbReference>
<dbReference type="GO" id="GO:0006355">
    <property type="term" value="P:regulation of DNA-templated transcription"/>
    <property type="evidence" value="ECO:0007669"/>
    <property type="project" value="InterPro"/>
</dbReference>
<dbReference type="EMBL" id="CP001230">
    <property type="protein sequence ID" value="ACO03416.1"/>
    <property type="molecule type" value="Genomic_DNA"/>
</dbReference>
<name>C0QPE2_PERMH</name>
<dbReference type="InterPro" id="IPR001610">
    <property type="entry name" value="PAC"/>
</dbReference>
<proteinExistence type="predicted"/>
<dbReference type="SMART" id="SM00086">
    <property type="entry name" value="PAC"/>
    <property type="match status" value="2"/>
</dbReference>
<evidence type="ECO:0000259" key="2">
    <source>
        <dbReference type="PROSITE" id="PS50112"/>
    </source>
</evidence>
<dbReference type="CDD" id="cd01949">
    <property type="entry name" value="GGDEF"/>
    <property type="match status" value="1"/>
</dbReference>
<dbReference type="InterPro" id="IPR013767">
    <property type="entry name" value="PAS_fold"/>
</dbReference>
<dbReference type="Pfam" id="PF00989">
    <property type="entry name" value="PAS"/>
    <property type="match status" value="1"/>
</dbReference>
<dbReference type="InterPro" id="IPR029787">
    <property type="entry name" value="Nucleotide_cyclase"/>
</dbReference>
<dbReference type="AlphaFoldDB" id="C0QPE2"/>
<dbReference type="Gene3D" id="3.30.70.270">
    <property type="match status" value="1"/>
</dbReference>
<gene>
    <name evidence="5" type="ordered locus">PERMA_0750</name>
</gene>
<feature type="domain" description="PAS" evidence="2">
    <location>
        <begin position="24"/>
        <end position="93"/>
    </location>
</feature>
<dbReference type="RefSeq" id="WP_012675655.1">
    <property type="nucleotide sequence ID" value="NC_012440.1"/>
</dbReference>
<dbReference type="SUPFAM" id="SSF55073">
    <property type="entry name" value="Nucleotide cyclase"/>
    <property type="match status" value="1"/>
</dbReference>
<dbReference type="PROSITE" id="PS50113">
    <property type="entry name" value="PAC"/>
    <property type="match status" value="1"/>
</dbReference>
<feature type="domain" description="PAS" evidence="2">
    <location>
        <begin position="273"/>
        <end position="327"/>
    </location>
</feature>
<dbReference type="STRING" id="123214.PERMA_0750"/>
<accession>C0QPE2</accession>
<dbReference type="Pfam" id="PF13426">
    <property type="entry name" value="PAS_9"/>
    <property type="match status" value="1"/>
</dbReference>
<evidence type="ECO:0000313" key="6">
    <source>
        <dbReference type="Proteomes" id="UP000001366"/>
    </source>
</evidence>
<dbReference type="eggNOG" id="COG3706">
    <property type="taxonomic scope" value="Bacteria"/>
</dbReference>
<evidence type="ECO:0000259" key="3">
    <source>
        <dbReference type="PROSITE" id="PS50113"/>
    </source>
</evidence>
<dbReference type="SMART" id="SM00091">
    <property type="entry name" value="PAS"/>
    <property type="match status" value="3"/>
</dbReference>
<dbReference type="GO" id="GO:0003824">
    <property type="term" value="F:catalytic activity"/>
    <property type="evidence" value="ECO:0007669"/>
    <property type="project" value="UniProtKB-ARBA"/>
</dbReference>
<dbReference type="HOGENOM" id="CLU_000445_11_4_0"/>
<dbReference type="KEGG" id="pmx:PERMA_0750"/>
<reference evidence="5 6" key="1">
    <citation type="journal article" date="2009" name="J. Bacteriol.">
        <title>Complete and draft genome sequences of six members of the Aquificales.</title>
        <authorList>
            <person name="Reysenbach A.L."/>
            <person name="Hamamura N."/>
            <person name="Podar M."/>
            <person name="Griffiths E."/>
            <person name="Ferreira S."/>
            <person name="Hochstein R."/>
            <person name="Heidelberg J."/>
            <person name="Johnson J."/>
            <person name="Mead D."/>
            <person name="Pohorille A."/>
            <person name="Sarmiento M."/>
            <person name="Schweighofer K."/>
            <person name="Seshadri R."/>
            <person name="Voytek M.A."/>
        </authorList>
    </citation>
    <scope>NUCLEOTIDE SEQUENCE [LARGE SCALE GENOMIC DNA]</scope>
    <source>
        <strain evidence="6">DSM 14350 / EX-H1</strain>
    </source>
</reference>
<dbReference type="InterPro" id="IPR052155">
    <property type="entry name" value="Biofilm_reg_signaling"/>
</dbReference>
<dbReference type="PANTHER" id="PTHR44757">
    <property type="entry name" value="DIGUANYLATE CYCLASE DGCP"/>
    <property type="match status" value="1"/>
</dbReference>
<dbReference type="InterPro" id="IPR000014">
    <property type="entry name" value="PAS"/>
</dbReference>
<organism evidence="5 6">
    <name type="scientific">Persephonella marina (strain DSM 14350 / EX-H1)</name>
    <dbReference type="NCBI Taxonomy" id="123214"/>
    <lineage>
        <taxon>Bacteria</taxon>
        <taxon>Pseudomonadati</taxon>
        <taxon>Aquificota</taxon>
        <taxon>Aquificia</taxon>
        <taxon>Aquificales</taxon>
        <taxon>Hydrogenothermaceae</taxon>
        <taxon>Persephonella</taxon>
    </lineage>
</organism>
<dbReference type="SMART" id="SM00267">
    <property type="entry name" value="GGDEF"/>
    <property type="match status" value="1"/>
</dbReference>
<dbReference type="Proteomes" id="UP000001366">
    <property type="component" value="Chromosome"/>
</dbReference>
<dbReference type="PROSITE" id="PS50112">
    <property type="entry name" value="PAS"/>
    <property type="match status" value="3"/>
</dbReference>
<dbReference type="NCBIfam" id="TIGR00254">
    <property type="entry name" value="GGDEF"/>
    <property type="match status" value="1"/>
</dbReference>
<dbReference type="Pfam" id="PF13188">
    <property type="entry name" value="PAS_8"/>
    <property type="match status" value="1"/>
</dbReference>
<dbReference type="eggNOG" id="COG2202">
    <property type="taxonomic scope" value="Bacteria"/>
</dbReference>
<dbReference type="Pfam" id="PF00990">
    <property type="entry name" value="GGDEF"/>
    <property type="match status" value="1"/>
</dbReference>
<dbReference type="PANTHER" id="PTHR44757:SF2">
    <property type="entry name" value="BIOFILM ARCHITECTURE MAINTENANCE PROTEIN MBAA"/>
    <property type="match status" value="1"/>
</dbReference>
<evidence type="ECO:0000256" key="1">
    <source>
        <dbReference type="SAM" id="Coils"/>
    </source>
</evidence>
<dbReference type="InterPro" id="IPR000160">
    <property type="entry name" value="GGDEF_dom"/>
</dbReference>
<feature type="domain" description="PAS" evidence="2">
    <location>
        <begin position="148"/>
        <end position="190"/>
    </location>
</feature>
<dbReference type="PaxDb" id="123214-PERMA_0750"/>
<dbReference type="InterPro" id="IPR035965">
    <property type="entry name" value="PAS-like_dom_sf"/>
</dbReference>
<keyword evidence="6" id="KW-1185">Reference proteome</keyword>
<dbReference type="CDD" id="cd00130">
    <property type="entry name" value="PAS"/>
    <property type="match status" value="3"/>
</dbReference>
<dbReference type="SUPFAM" id="SSF55785">
    <property type="entry name" value="PYP-like sensor domain (PAS domain)"/>
    <property type="match status" value="3"/>
</dbReference>
<dbReference type="FunFam" id="3.30.70.270:FF:000001">
    <property type="entry name" value="Diguanylate cyclase domain protein"/>
    <property type="match status" value="1"/>
</dbReference>
<feature type="domain" description="GGDEF" evidence="4">
    <location>
        <begin position="434"/>
        <end position="561"/>
    </location>
</feature>
<evidence type="ECO:0000313" key="5">
    <source>
        <dbReference type="EMBL" id="ACO03416.1"/>
    </source>
</evidence>
<dbReference type="PROSITE" id="PS50887">
    <property type="entry name" value="GGDEF"/>
    <property type="match status" value="1"/>
</dbReference>
<evidence type="ECO:0000259" key="4">
    <source>
        <dbReference type="PROSITE" id="PS50887"/>
    </source>
</evidence>
<dbReference type="Gene3D" id="3.30.450.20">
    <property type="entry name" value="PAS domain"/>
    <property type="match status" value="3"/>
</dbReference>
<feature type="domain" description="PAC" evidence="3">
    <location>
        <begin position="350"/>
        <end position="402"/>
    </location>
</feature>
<dbReference type="NCBIfam" id="TIGR00229">
    <property type="entry name" value="sensory_box"/>
    <property type="match status" value="3"/>
</dbReference>
<dbReference type="InterPro" id="IPR043128">
    <property type="entry name" value="Rev_trsase/Diguanyl_cyclase"/>
</dbReference>
<protein>
    <submittedName>
        <fullName evidence="5">Diguanylate cyclase/phosphodiesterase domain 1</fullName>
    </submittedName>
</protein>
<feature type="coiled-coil region" evidence="1">
    <location>
        <begin position="1"/>
        <end position="35"/>
    </location>
</feature>
<keyword evidence="1" id="KW-0175">Coiled coil</keyword>
<sequence>MGDKTAEVEKLRSEIERLKKQIEEKNRYKTIVENAGEAIVILQGGYMKYLNPKAASLVGIPREKLLNSTFEQFIHPEDKQMVLNNYINRLQGKPAPESYTFRIRDINLQTKWLQIRPVKITYEGKPAILNFFIDITKQKELEKILEKTNSILRWTIESLSDGIVVVDLNFNIILYNQNFLNIWGVKDEDLEDTTRFLYIASKKVVYEKMFLKRIDELRKDIYASGKGRLTLLNGRIYEWYSIPFKVQNRVSGRIWHLKDITEKIQAEAALREREKNYRELVENVNSIVLRWKPDGTITFINRFGEKFFGYKRKELIGKNVCDTIVPQCDSEGNNLHQMIEDITRNPNRYVNNENENMTKDGKRVWILWKNRPVYDSDNNLIEIFSIGHDITEKKILEKKLEKLATTDGLTGIYNRVKFEEILEEKLRDFSLNGSKFCLFLFDIDNFKKINDSYGHHRGDHVLKEVVNVVRRSLRNDSLFARWGGEEFIILFPNTDLKSCFHVVDGIRKMISRHVFDVVGRITISGGITEVLEGDDSVSIVRRADNLLYKAKGSGKNIVMAG</sequence>